<dbReference type="EMBL" id="BGPR01053176">
    <property type="protein sequence ID" value="GBO29965.1"/>
    <property type="molecule type" value="Genomic_DNA"/>
</dbReference>
<sequence>MHTDGRTTFSHTELYICNFRVKAVCLILSFLPVNQGIHKKASYAICPKTGFPPHILVEKLDKAFTNVPKFVLGQGLKSQNSCQQDSSSPSSNCISSLDARCQCRQILCFASTLASR</sequence>
<evidence type="ECO:0000313" key="3">
    <source>
        <dbReference type="EMBL" id="GBO29966.1"/>
    </source>
</evidence>
<evidence type="ECO:0000313" key="5">
    <source>
        <dbReference type="Proteomes" id="UP000499080"/>
    </source>
</evidence>
<evidence type="ECO:0000313" key="4">
    <source>
        <dbReference type="EMBL" id="GBO29970.1"/>
    </source>
</evidence>
<dbReference type="EMBL" id="BGPR01053177">
    <property type="protein sequence ID" value="GBO29966.1"/>
    <property type="molecule type" value="Genomic_DNA"/>
</dbReference>
<dbReference type="EMBL" id="BGPR01053175">
    <property type="protein sequence ID" value="GBO29964.1"/>
    <property type="molecule type" value="Genomic_DNA"/>
</dbReference>
<evidence type="ECO:0000313" key="2">
    <source>
        <dbReference type="EMBL" id="GBO29965.1"/>
    </source>
</evidence>
<name>A0A4Y2W0B7_ARAVE</name>
<evidence type="ECO:0000313" key="1">
    <source>
        <dbReference type="EMBL" id="GBO29964.1"/>
    </source>
</evidence>
<keyword evidence="5" id="KW-1185">Reference proteome</keyword>
<accession>A0A4Y2W0B7</accession>
<comment type="caution">
    <text evidence="1">The sequence shown here is derived from an EMBL/GenBank/DDBJ whole genome shotgun (WGS) entry which is preliminary data.</text>
</comment>
<dbReference type="Proteomes" id="UP000499080">
    <property type="component" value="Unassembled WGS sequence"/>
</dbReference>
<dbReference type="EMBL" id="BGPR01053181">
    <property type="protein sequence ID" value="GBO29970.1"/>
    <property type="molecule type" value="Genomic_DNA"/>
</dbReference>
<gene>
    <name evidence="1" type="ORF">AVEN_188633_1</name>
    <name evidence="2" type="ORF">AVEN_229194_1</name>
    <name evidence="3" type="ORF">AVEN_229894_1</name>
    <name evidence="4" type="ORF">AVEN_95148_1</name>
</gene>
<dbReference type="AlphaFoldDB" id="A0A4Y2W0B7"/>
<protein>
    <submittedName>
        <fullName evidence="1">Uncharacterized protein</fullName>
    </submittedName>
</protein>
<organism evidence="1 5">
    <name type="scientific">Araneus ventricosus</name>
    <name type="common">Orbweaver spider</name>
    <name type="synonym">Epeira ventricosa</name>
    <dbReference type="NCBI Taxonomy" id="182803"/>
    <lineage>
        <taxon>Eukaryota</taxon>
        <taxon>Metazoa</taxon>
        <taxon>Ecdysozoa</taxon>
        <taxon>Arthropoda</taxon>
        <taxon>Chelicerata</taxon>
        <taxon>Arachnida</taxon>
        <taxon>Araneae</taxon>
        <taxon>Araneomorphae</taxon>
        <taxon>Entelegynae</taxon>
        <taxon>Araneoidea</taxon>
        <taxon>Araneidae</taxon>
        <taxon>Araneus</taxon>
    </lineage>
</organism>
<reference evidence="1 5" key="1">
    <citation type="journal article" date="2019" name="Sci. Rep.">
        <title>Orb-weaving spider Araneus ventricosus genome elucidates the spidroin gene catalogue.</title>
        <authorList>
            <person name="Kono N."/>
            <person name="Nakamura H."/>
            <person name="Ohtoshi R."/>
            <person name="Moran D.A.P."/>
            <person name="Shinohara A."/>
            <person name="Yoshida Y."/>
            <person name="Fujiwara M."/>
            <person name="Mori M."/>
            <person name="Tomita M."/>
            <person name="Arakawa K."/>
        </authorList>
    </citation>
    <scope>NUCLEOTIDE SEQUENCE [LARGE SCALE GENOMIC DNA]</scope>
</reference>
<proteinExistence type="predicted"/>